<dbReference type="OrthoDB" id="9762826at2"/>
<protein>
    <submittedName>
        <fullName evidence="1">Uncharacterized protein</fullName>
    </submittedName>
</protein>
<gene>
    <name evidence="1" type="ORF">BCR23_05545</name>
</gene>
<keyword evidence="2" id="KW-1185">Reference proteome</keyword>
<evidence type="ECO:0000313" key="2">
    <source>
        <dbReference type="Proteomes" id="UP000094764"/>
    </source>
</evidence>
<evidence type="ECO:0000313" key="1">
    <source>
        <dbReference type="EMBL" id="OEG16353.1"/>
    </source>
</evidence>
<proteinExistence type="predicted"/>
<dbReference type="RefSeq" id="WP_069634807.1">
    <property type="nucleotide sequence ID" value="NZ_JXKZ01000015.1"/>
</dbReference>
<dbReference type="EMBL" id="MIKB01000013">
    <property type="protein sequence ID" value="OEG16353.1"/>
    <property type="molecule type" value="Genomic_DNA"/>
</dbReference>
<reference evidence="2" key="1">
    <citation type="submission" date="2016-09" db="EMBL/GenBank/DDBJ databases">
        <authorList>
            <person name="Gulvik C.A."/>
        </authorList>
    </citation>
    <scope>NUCLEOTIDE SEQUENCE [LARGE SCALE GENOMIC DNA]</scope>
    <source>
        <strain evidence="2">LMG 26306</strain>
    </source>
</reference>
<organism evidence="1 2">
    <name type="scientific">Enterococcus quebecensis</name>
    <dbReference type="NCBI Taxonomy" id="903983"/>
    <lineage>
        <taxon>Bacteria</taxon>
        <taxon>Bacillati</taxon>
        <taxon>Bacillota</taxon>
        <taxon>Bacilli</taxon>
        <taxon>Lactobacillales</taxon>
        <taxon>Enterococcaceae</taxon>
        <taxon>Enterococcus</taxon>
    </lineage>
</organism>
<sequence>MNAIDIELLSITDLKKVITLNEYLLPYINENDKEPSWDGTIIIFNEKGKQKKNLEGRVSVQVKGKASENLSEQTIKYAVEIVDLKNYLSDGGVIYFVIYINKLGESRIYYAPLEPLKIRTYLSGTKKSQNTKTIQLKSLPKDQSKILGIVSNFQMNSKKQASFSHIKPLTISDLRNIYPDENYELTISGKGLENVREIAEFNELNNIYIYAKVPGYAIPIPIDGEMEEIFLLEKDNLVFSVDNKIYYKEATREYRKDGIVLYLGSNISLIISDEKKTFNIDFKGTDKVRELTRSLEFLIKLIRNKGFYINEFWLDLEKANFDFTTFDMNTEEKRLQYFKDIVRLLDYLGIAEDLDLSELTNQERRDLDILKVALLKGKNVGSLKENIPSIAMLVIGKLKLALIFNQIKDTKGVYQIEDHFQNDLIVTAIDEEGIRRKASIYSLLSVDVLAYADNVRFDVFLPSYKELELSTSIIDDANIFMLKLIEAFDLLKKSNIERAGKLINTALDFAKWIIESDLETGFIDEITQKLNLYQIKKRLGTIEKNEQIELLSIAENSDLPNEIRFGAYVLVDNKLGAELQYNSMDKEQQDFVKKYPIYHFF</sequence>
<dbReference type="Proteomes" id="UP000094764">
    <property type="component" value="Unassembled WGS sequence"/>
</dbReference>
<accession>A0A1E5GUI8</accession>
<comment type="caution">
    <text evidence="1">The sequence shown here is derived from an EMBL/GenBank/DDBJ whole genome shotgun (WGS) entry which is preliminary data.</text>
</comment>
<dbReference type="AlphaFoldDB" id="A0A1E5GUI8"/>
<dbReference type="STRING" id="903983.BCR23_05545"/>
<name>A0A1E5GUI8_9ENTE</name>